<dbReference type="RefSeq" id="WP_089975127.1">
    <property type="nucleotide sequence ID" value="NZ_CP084916.1"/>
</dbReference>
<dbReference type="Gene3D" id="3.60.21.10">
    <property type="match status" value="1"/>
</dbReference>
<evidence type="ECO:0000313" key="5">
    <source>
        <dbReference type="Proteomes" id="UP000199481"/>
    </source>
</evidence>
<dbReference type="SUPFAM" id="SSF56300">
    <property type="entry name" value="Metallo-dependent phosphatases"/>
    <property type="match status" value="1"/>
</dbReference>
<dbReference type="GO" id="GO:0016020">
    <property type="term" value="C:membrane"/>
    <property type="evidence" value="ECO:0007669"/>
    <property type="project" value="GOC"/>
</dbReference>
<dbReference type="Pfam" id="PF00149">
    <property type="entry name" value="Metallophos"/>
    <property type="match status" value="1"/>
</dbReference>
<dbReference type="Proteomes" id="UP000199481">
    <property type="component" value="Unassembled WGS sequence"/>
</dbReference>
<evidence type="ECO:0000259" key="3">
    <source>
        <dbReference type="Pfam" id="PF00149"/>
    </source>
</evidence>
<dbReference type="InterPro" id="IPR004843">
    <property type="entry name" value="Calcineurin-like_PHP"/>
</dbReference>
<keyword evidence="2" id="KW-0378">Hydrolase</keyword>
<sequence length="278" mass="31212">MKLFKLSLLILISLILPFCLYGYYQNRSLDVEYQTITLDDLPSELDQLKIVHVSDTHFERNRISIETLLSEIEQAQPDLIFLTGDLIDRTADLSNIPLEEFGHSLSALAPTYAVSGNHETSSGQLNEWDQEINQSGVTLLNNEQITIDFNGAQLALVGVKDEDYPIDVPMINFITDMPVLLLAHHPEYFEDYLTSNPLIEPDITFSGHAHGGQIRLPLIGPLYAPGQGFFPKYTTGIYTSEVDPSKKLVVSRGIGNSLFPFRINNKPHLLVITLERTK</sequence>
<evidence type="ECO:0000313" key="4">
    <source>
        <dbReference type="EMBL" id="SDQ08889.1"/>
    </source>
</evidence>
<dbReference type="InterPro" id="IPR051158">
    <property type="entry name" value="Metallophosphoesterase_sf"/>
</dbReference>
<proteinExistence type="predicted"/>
<dbReference type="PANTHER" id="PTHR31302">
    <property type="entry name" value="TRANSMEMBRANE PROTEIN WITH METALLOPHOSPHOESTERASE DOMAIN-RELATED"/>
    <property type="match status" value="1"/>
</dbReference>
<feature type="domain" description="Calcineurin-like phosphoesterase" evidence="3">
    <location>
        <begin position="48"/>
        <end position="211"/>
    </location>
</feature>
<dbReference type="GO" id="GO:0009245">
    <property type="term" value="P:lipid A biosynthetic process"/>
    <property type="evidence" value="ECO:0007669"/>
    <property type="project" value="TreeGrafter"/>
</dbReference>
<dbReference type="OrthoDB" id="9780884at2"/>
<protein>
    <recommendedName>
        <fullName evidence="3">Calcineurin-like phosphoesterase domain-containing protein</fullName>
    </recommendedName>
</protein>
<keyword evidence="5" id="KW-1185">Reference proteome</keyword>
<gene>
    <name evidence="4" type="ORF">SAMN04487752_0633</name>
</gene>
<evidence type="ECO:0000256" key="2">
    <source>
        <dbReference type="ARBA" id="ARBA00022801"/>
    </source>
</evidence>
<accession>A0A1H0Y118</accession>
<evidence type="ECO:0000256" key="1">
    <source>
        <dbReference type="ARBA" id="ARBA00022723"/>
    </source>
</evidence>
<dbReference type="PANTHER" id="PTHR31302:SF31">
    <property type="entry name" value="PHOSPHODIESTERASE YAEI"/>
    <property type="match status" value="1"/>
</dbReference>
<reference evidence="5" key="1">
    <citation type="submission" date="2016-10" db="EMBL/GenBank/DDBJ databases">
        <authorList>
            <person name="Varghese N."/>
            <person name="Submissions S."/>
        </authorList>
    </citation>
    <scope>NUCLEOTIDE SEQUENCE [LARGE SCALE GENOMIC DNA]</scope>
    <source>
        <strain evidence="5">MPL-11</strain>
    </source>
</reference>
<dbReference type="GO" id="GO:0046872">
    <property type="term" value="F:metal ion binding"/>
    <property type="evidence" value="ECO:0007669"/>
    <property type="project" value="UniProtKB-KW"/>
</dbReference>
<dbReference type="AlphaFoldDB" id="A0A1H0Y118"/>
<name>A0A1H0Y118_9LACT</name>
<dbReference type="GO" id="GO:0008758">
    <property type="term" value="F:UDP-2,3-diacylglucosamine hydrolase activity"/>
    <property type="evidence" value="ECO:0007669"/>
    <property type="project" value="TreeGrafter"/>
</dbReference>
<dbReference type="EMBL" id="FNJW01000008">
    <property type="protein sequence ID" value="SDQ08889.1"/>
    <property type="molecule type" value="Genomic_DNA"/>
</dbReference>
<dbReference type="CDD" id="cd07385">
    <property type="entry name" value="MPP_YkuE_C"/>
    <property type="match status" value="1"/>
</dbReference>
<keyword evidence="1" id="KW-0479">Metal-binding</keyword>
<dbReference type="InterPro" id="IPR029052">
    <property type="entry name" value="Metallo-depent_PP-like"/>
</dbReference>
<organism evidence="4 5">
    <name type="scientific">Carnobacterium viridans</name>
    <dbReference type="NCBI Taxonomy" id="174587"/>
    <lineage>
        <taxon>Bacteria</taxon>
        <taxon>Bacillati</taxon>
        <taxon>Bacillota</taxon>
        <taxon>Bacilli</taxon>
        <taxon>Lactobacillales</taxon>
        <taxon>Carnobacteriaceae</taxon>
        <taxon>Carnobacterium</taxon>
    </lineage>
</organism>